<dbReference type="SUPFAM" id="SSF52540">
    <property type="entry name" value="P-loop containing nucleoside triphosphate hydrolases"/>
    <property type="match status" value="2"/>
</dbReference>
<dbReference type="GO" id="GO:0031297">
    <property type="term" value="P:replication fork processing"/>
    <property type="evidence" value="ECO:0007669"/>
    <property type="project" value="TreeGrafter"/>
</dbReference>
<gene>
    <name evidence="6" type="ORF">PGLA1383_LOCUS25204</name>
</gene>
<dbReference type="InterPro" id="IPR038718">
    <property type="entry name" value="SNF2-like_sf"/>
</dbReference>
<dbReference type="GO" id="GO:0006281">
    <property type="term" value="P:DNA repair"/>
    <property type="evidence" value="ECO:0007669"/>
    <property type="project" value="TreeGrafter"/>
</dbReference>
<dbReference type="Pfam" id="PF00176">
    <property type="entry name" value="SNF2-rel_dom"/>
    <property type="match status" value="1"/>
</dbReference>
<feature type="domain" description="SAP" evidence="3">
    <location>
        <begin position="23"/>
        <end position="57"/>
    </location>
</feature>
<dbReference type="InterPro" id="IPR003615">
    <property type="entry name" value="HNH_nuc"/>
</dbReference>
<dbReference type="InterPro" id="IPR049730">
    <property type="entry name" value="SNF2/RAD54-like_C"/>
</dbReference>
<dbReference type="InterPro" id="IPR002711">
    <property type="entry name" value="HNH"/>
</dbReference>
<dbReference type="SMART" id="SM00490">
    <property type="entry name" value="HELICc"/>
    <property type="match status" value="1"/>
</dbReference>
<feature type="domain" description="Helicase ATP-binding" evidence="4">
    <location>
        <begin position="649"/>
        <end position="817"/>
    </location>
</feature>
<dbReference type="PANTHER" id="PTHR45766:SF5">
    <property type="entry name" value="SNF2 DOMAIN-CONTAINING PROTEIN _ HELICASE DOMAIN-CONTAINING PROTEIN _ HNH ENDONUCLEASE DOMAIN-CONTAINING PROTEIN"/>
    <property type="match status" value="1"/>
</dbReference>
<dbReference type="Pfam" id="PF01844">
    <property type="entry name" value="HNH"/>
    <property type="match status" value="1"/>
</dbReference>
<keyword evidence="7" id="KW-1185">Reference proteome</keyword>
<evidence type="ECO:0000256" key="2">
    <source>
        <dbReference type="SAM" id="MobiDB-lite"/>
    </source>
</evidence>
<feature type="region of interest" description="Disordered" evidence="2">
    <location>
        <begin position="70"/>
        <end position="209"/>
    </location>
</feature>
<evidence type="ECO:0000313" key="7">
    <source>
        <dbReference type="Proteomes" id="UP000654075"/>
    </source>
</evidence>
<dbReference type="GO" id="GO:0004520">
    <property type="term" value="F:DNA endonuclease activity"/>
    <property type="evidence" value="ECO:0007669"/>
    <property type="project" value="TreeGrafter"/>
</dbReference>
<dbReference type="CDD" id="cd18793">
    <property type="entry name" value="SF2_C_SNF"/>
    <property type="match status" value="1"/>
</dbReference>
<dbReference type="InterPro" id="IPR001650">
    <property type="entry name" value="Helicase_C-like"/>
</dbReference>
<feature type="compositionally biased region" description="Basic and acidic residues" evidence="2">
    <location>
        <begin position="1636"/>
        <end position="1647"/>
    </location>
</feature>
<dbReference type="PROSITE" id="PS51192">
    <property type="entry name" value="HELICASE_ATP_BIND_1"/>
    <property type="match status" value="1"/>
</dbReference>
<feature type="compositionally biased region" description="Low complexity" evidence="2">
    <location>
        <begin position="510"/>
        <end position="535"/>
    </location>
</feature>
<feature type="region of interest" description="Disordered" evidence="2">
    <location>
        <begin position="1617"/>
        <end position="1669"/>
    </location>
</feature>
<feature type="region of interest" description="Disordered" evidence="2">
    <location>
        <begin position="1100"/>
        <end position="1141"/>
    </location>
</feature>
<feature type="region of interest" description="Disordered" evidence="2">
    <location>
        <begin position="500"/>
        <end position="536"/>
    </location>
</feature>
<feature type="compositionally biased region" description="Low complexity" evidence="2">
    <location>
        <begin position="178"/>
        <end position="190"/>
    </location>
</feature>
<dbReference type="CDD" id="cd00085">
    <property type="entry name" value="HNHc"/>
    <property type="match status" value="1"/>
</dbReference>
<accession>A0A813EZH2</accession>
<reference evidence="6" key="1">
    <citation type="submission" date="2021-02" db="EMBL/GenBank/DDBJ databases">
        <authorList>
            <person name="Dougan E. K."/>
            <person name="Rhodes N."/>
            <person name="Thang M."/>
            <person name="Chan C."/>
        </authorList>
    </citation>
    <scope>NUCLEOTIDE SEQUENCE</scope>
</reference>
<dbReference type="PROSITE" id="PS50800">
    <property type="entry name" value="SAP"/>
    <property type="match status" value="1"/>
</dbReference>
<dbReference type="SMART" id="SM00513">
    <property type="entry name" value="SAP"/>
    <property type="match status" value="1"/>
</dbReference>
<evidence type="ECO:0000259" key="3">
    <source>
        <dbReference type="PROSITE" id="PS50800"/>
    </source>
</evidence>
<dbReference type="PANTHER" id="PTHR45766">
    <property type="entry name" value="DNA ANNEALING HELICASE AND ENDONUCLEASE ZRANB3 FAMILY MEMBER"/>
    <property type="match status" value="1"/>
</dbReference>
<feature type="region of interest" description="Disordered" evidence="2">
    <location>
        <begin position="1305"/>
        <end position="1328"/>
    </location>
</feature>
<dbReference type="Gene3D" id="3.40.50.300">
    <property type="entry name" value="P-loop containing nucleotide triphosphate hydrolases"/>
    <property type="match status" value="1"/>
</dbReference>
<dbReference type="InterPro" id="IPR003034">
    <property type="entry name" value="SAP_dom"/>
</dbReference>
<dbReference type="InterPro" id="IPR000330">
    <property type="entry name" value="SNF2_N"/>
</dbReference>
<sequence>MSGDAEVNITSAEFAGQASASDFAQLRLVQLREACRRANLEVSGTKSDLAKRLEQNGNWSREAVLSLRQAFAGARQAPSSSSSSRSKAPKGPKDAEPPTGGGELLQAESKVEPKAKPKPKPKTKPETPGGLGIRGCRSRSRSPSRRRRESRSGEDLPGASAEAEPELPDPEPPRGGRTRPSAASSSRVSLGSGGGGSSGSSPRGGQGGISDAELRRLLWALGDGQLSCQGCQGPIQQRNGRFGLFLCCGARPSCGQMENLAKACLRLPGEGLPVRLILELEDLQTIRLHAQGARDCACLRAWAAEAGLALEAPARPDWEKRLLTKAAESCRLPSSSSSSPSAPVSAGVAADALLPGPDKDGVDFAFGDAGLGLGSGLARGAAAQTSSLSGEERVGFLFPVAEKGQVLERLKEVLAASAAATALGAASAFGQGVRLEDLPVAAMEFLEQKARANGKAEPSRHSYWAAQILDDALGKSWRSIGIHESRSCDGSVDQCCEHASPAQLSEQTATTTTTTTSTSTTTRTTTTTRTRTTTTEQLPRTGHELLDSLRRCRCQGRLLWEWEIMGVAALVPQLPMKAGPEAETLLDWASWAQTCRASGRVSGTEPIEAPATLMPEPMASAEASRLWRRALTRAPQLQKLQPFQHEGVQRALQLGGRCLIADEMGCGKSPQALGVVAAFDLWPVLLICPASMRLAWAEELEQWLPSLLQPRHLHIVFSSNDMLPQSRSPGSLGDMRVCIVSFSMARLLHENLSRRNWAVCIVDESHCLRSVGGRPGMATQAVLDLLQPLPRVLFLSGTPSASNYLDVLTQANLLCPGFLGRSWHEFVAAYDDPTLAASGHLVPGRCRRGWQLALLLREAVMLRRRKAEVLSELPPKRRRLLRLALSAESKETAAITESEAAAMTDYERSGLLKTAAAESWLIERLEQSRRSGEKAVVFAHHIRVLDRLCRTLESHSGSTASFVRIDGSTLPLTRQALLSRFRQSEATSPFLAIIGVTACAVGVDLSAASLAVFMELPPDASWLCQAEDRLHRRGQKRAVDVVLLIAHDTGVVKRCRKRGARWSGAEVQRCCEADAYRWRSLCRRVVEVAALHDGPAALVPVPTGSPQTSAPYLDPERNETTIEDQEEVSEGLPLDRQGDRRETADECSHQAVATQLAPASSLATPPDIRFELSPYTGRLHVFLGQTPLGVSFLELCCHSSLMGLAAEFRASWMGLAAYQQLLARGVAHTATSLLTERPLAPGLSGSRDRFVLRRHSSTDADEIGASDLPRCEVRVDYVRGRLSGQTLTFLQPIRDVSAASMVVDGSHASRRHASSEGKASAKHEPERGEVTAISNPNLLCMECLALIDMAAHAGGNLANLELLPEAIEGPAGERVMYRASSSCSEERLFCTGSCRARYFGKRNGGSLRRQLFELELGMCQSCGLDCHKTWQALVLTAATPERRAACLADLAPRLAADSGLVARIVEAPRLTEGMLWQADHVVPVWAGGGVCGLENLQTLCAACHRAKTKAEAGQRSTLCASDRPAPASALKSSSVAPPKQLPKAVLSSARRRAKVRRPPVLSAQEGLTGPREKRGNCPKAQPHLGPQTTREPTRWRYDLRRPCMRTFPCEAEVEVEPMQRGAASSMPHRRQKRQKRGVEATAKRRNSDLSQPRQGLSASMDEGHSTKSTSLSHSADLFFTPPLTDLAQTRSFKAKKPNIICSSAAAAELPRWCGLRFGADARIDLTDD</sequence>
<dbReference type="InterPro" id="IPR014001">
    <property type="entry name" value="Helicase_ATP-bd"/>
</dbReference>
<dbReference type="GO" id="GO:0003676">
    <property type="term" value="F:nucleic acid binding"/>
    <property type="evidence" value="ECO:0007669"/>
    <property type="project" value="InterPro"/>
</dbReference>
<dbReference type="Pfam" id="PF02037">
    <property type="entry name" value="SAP"/>
    <property type="match status" value="1"/>
</dbReference>
<evidence type="ECO:0000259" key="4">
    <source>
        <dbReference type="PROSITE" id="PS51192"/>
    </source>
</evidence>
<protein>
    <recommendedName>
        <fullName evidence="8">DNA annealing helicase and endonuclease ZRANB3</fullName>
    </recommendedName>
</protein>
<dbReference type="PROSITE" id="PS51194">
    <property type="entry name" value="HELICASE_CTER"/>
    <property type="match status" value="1"/>
</dbReference>
<dbReference type="OrthoDB" id="2801544at2759"/>
<dbReference type="SMART" id="SM00487">
    <property type="entry name" value="DEXDc"/>
    <property type="match status" value="1"/>
</dbReference>
<comment type="caution">
    <text evidence="6">The sequence shown here is derived from an EMBL/GenBank/DDBJ whole genome shotgun (WGS) entry which is preliminary data.</text>
</comment>
<dbReference type="Gene3D" id="1.10.30.50">
    <property type="match status" value="1"/>
</dbReference>
<feature type="region of interest" description="Disordered" evidence="2">
    <location>
        <begin position="1514"/>
        <end position="1597"/>
    </location>
</feature>
<dbReference type="GO" id="GO:0043596">
    <property type="term" value="C:nuclear replication fork"/>
    <property type="evidence" value="ECO:0007669"/>
    <property type="project" value="TreeGrafter"/>
</dbReference>
<dbReference type="Proteomes" id="UP000654075">
    <property type="component" value="Unassembled WGS sequence"/>
</dbReference>
<evidence type="ECO:0000313" key="6">
    <source>
        <dbReference type="EMBL" id="CAE8607268.1"/>
    </source>
</evidence>
<feature type="compositionally biased region" description="Polar residues" evidence="2">
    <location>
        <begin position="1648"/>
        <end position="1657"/>
    </location>
</feature>
<dbReference type="GO" id="GO:0005524">
    <property type="term" value="F:ATP binding"/>
    <property type="evidence" value="ECO:0007669"/>
    <property type="project" value="InterPro"/>
</dbReference>
<feature type="compositionally biased region" description="Basic residues" evidence="2">
    <location>
        <begin position="136"/>
        <end position="149"/>
    </location>
</feature>
<proteinExistence type="predicted"/>
<organism evidence="6 7">
    <name type="scientific">Polarella glacialis</name>
    <name type="common">Dinoflagellate</name>
    <dbReference type="NCBI Taxonomy" id="89957"/>
    <lineage>
        <taxon>Eukaryota</taxon>
        <taxon>Sar</taxon>
        <taxon>Alveolata</taxon>
        <taxon>Dinophyceae</taxon>
        <taxon>Suessiales</taxon>
        <taxon>Suessiaceae</taxon>
        <taxon>Polarella</taxon>
    </lineage>
</organism>
<keyword evidence="1" id="KW-0378">Hydrolase</keyword>
<feature type="domain" description="Helicase C-terminal" evidence="5">
    <location>
        <begin position="917"/>
        <end position="1075"/>
    </location>
</feature>
<evidence type="ECO:0000256" key="1">
    <source>
        <dbReference type="ARBA" id="ARBA00022801"/>
    </source>
</evidence>
<dbReference type="InterPro" id="IPR036361">
    <property type="entry name" value="SAP_dom_sf"/>
</dbReference>
<dbReference type="SUPFAM" id="SSF68906">
    <property type="entry name" value="SAP domain"/>
    <property type="match status" value="1"/>
</dbReference>
<feature type="compositionally biased region" description="Basic and acidic residues" evidence="2">
    <location>
        <begin position="1313"/>
        <end position="1328"/>
    </location>
</feature>
<dbReference type="GO" id="GO:0016787">
    <property type="term" value="F:hydrolase activity"/>
    <property type="evidence" value="ECO:0007669"/>
    <property type="project" value="UniProtKB-KW"/>
</dbReference>
<dbReference type="InterPro" id="IPR027417">
    <property type="entry name" value="P-loop_NTPase"/>
</dbReference>
<name>A0A813EZH2_POLGL</name>
<dbReference type="Gene3D" id="1.10.720.30">
    <property type="entry name" value="SAP domain"/>
    <property type="match status" value="1"/>
</dbReference>
<dbReference type="Gene3D" id="3.40.50.10810">
    <property type="entry name" value="Tandem AAA-ATPase domain"/>
    <property type="match status" value="1"/>
</dbReference>
<dbReference type="Pfam" id="PF00271">
    <property type="entry name" value="Helicase_C"/>
    <property type="match status" value="1"/>
</dbReference>
<dbReference type="EMBL" id="CAJNNV010020958">
    <property type="protein sequence ID" value="CAE8607268.1"/>
    <property type="molecule type" value="Genomic_DNA"/>
</dbReference>
<dbReference type="GO" id="GO:0008270">
    <property type="term" value="F:zinc ion binding"/>
    <property type="evidence" value="ECO:0007669"/>
    <property type="project" value="InterPro"/>
</dbReference>
<evidence type="ECO:0000259" key="5">
    <source>
        <dbReference type="PROSITE" id="PS51194"/>
    </source>
</evidence>
<feature type="compositionally biased region" description="Gly residues" evidence="2">
    <location>
        <begin position="191"/>
        <end position="208"/>
    </location>
</feature>
<evidence type="ECO:0008006" key="8">
    <source>
        <dbReference type="Google" id="ProtNLM"/>
    </source>
</evidence>